<dbReference type="PANTHER" id="PTHR43163">
    <property type="entry name" value="DIPEPTIDE TRANSPORT SYSTEM PERMEASE PROTEIN DPPB-RELATED"/>
    <property type="match status" value="1"/>
</dbReference>
<dbReference type="Pfam" id="PF00528">
    <property type="entry name" value="BPD_transp_1"/>
    <property type="match status" value="1"/>
</dbReference>
<dbReference type="GO" id="GO:0005886">
    <property type="term" value="C:plasma membrane"/>
    <property type="evidence" value="ECO:0007669"/>
    <property type="project" value="UniProtKB-SubCell"/>
</dbReference>
<protein>
    <submittedName>
        <fullName evidence="9">ABC transporter permease protein</fullName>
    </submittedName>
</protein>
<dbReference type="InterPro" id="IPR035906">
    <property type="entry name" value="MetI-like_sf"/>
</dbReference>
<dbReference type="HOGENOM" id="CLU_036879_1_2_5"/>
<dbReference type="CDD" id="cd06261">
    <property type="entry name" value="TM_PBP2"/>
    <property type="match status" value="1"/>
</dbReference>
<keyword evidence="5 7" id="KW-1133">Transmembrane helix</keyword>
<gene>
    <name evidence="9" type="ORF">R2601_01185</name>
</gene>
<evidence type="ECO:0000256" key="1">
    <source>
        <dbReference type="ARBA" id="ARBA00004651"/>
    </source>
</evidence>
<comment type="similarity">
    <text evidence="7">Belongs to the binding-protein-dependent transport system permease family.</text>
</comment>
<feature type="transmembrane region" description="Helical" evidence="7">
    <location>
        <begin position="7"/>
        <end position="29"/>
    </location>
</feature>
<evidence type="ECO:0000259" key="8">
    <source>
        <dbReference type="PROSITE" id="PS50928"/>
    </source>
</evidence>
<dbReference type="InterPro" id="IPR000515">
    <property type="entry name" value="MetI-like"/>
</dbReference>
<evidence type="ECO:0000256" key="4">
    <source>
        <dbReference type="ARBA" id="ARBA00022692"/>
    </source>
</evidence>
<evidence type="ECO:0000313" key="9">
    <source>
        <dbReference type="EMBL" id="EAU48010.1"/>
    </source>
</evidence>
<evidence type="ECO:0000256" key="7">
    <source>
        <dbReference type="RuleBase" id="RU363032"/>
    </source>
</evidence>
<dbReference type="PROSITE" id="PS50928">
    <property type="entry name" value="ABC_TM1"/>
    <property type="match status" value="1"/>
</dbReference>
<evidence type="ECO:0000313" key="10">
    <source>
        <dbReference type="Proteomes" id="UP000006230"/>
    </source>
</evidence>
<dbReference type="EMBL" id="AATQ01000003">
    <property type="protein sequence ID" value="EAU48010.1"/>
    <property type="molecule type" value="Genomic_DNA"/>
</dbReference>
<keyword evidence="2 7" id="KW-0813">Transport</keyword>
<feature type="domain" description="ABC transmembrane type-1" evidence="8">
    <location>
        <begin position="95"/>
        <end position="305"/>
    </location>
</feature>
<dbReference type="OrthoDB" id="9807402at2"/>
<dbReference type="RefSeq" id="WP_007803793.1">
    <property type="nucleotide sequence ID" value="NZ_DS022279.1"/>
</dbReference>
<dbReference type="PANTHER" id="PTHR43163:SF6">
    <property type="entry name" value="DIPEPTIDE TRANSPORT SYSTEM PERMEASE PROTEIN DPPB-RELATED"/>
    <property type="match status" value="1"/>
</dbReference>
<reference evidence="9 10" key="1">
    <citation type="journal article" date="2010" name="J. Bacteriol.">
        <title>Genome sequences of Pelagibaca bermudensis HTCC2601T and Maritimibacter alkaliphilus HTCC2654T, the type strains of two marine Roseobacter genera.</title>
        <authorList>
            <person name="Thrash J.C."/>
            <person name="Cho J.C."/>
            <person name="Ferriera S."/>
            <person name="Johnson J."/>
            <person name="Vergin K.L."/>
            <person name="Giovannoni S.J."/>
        </authorList>
    </citation>
    <scope>NUCLEOTIDE SEQUENCE [LARGE SCALE GENOMIC DNA]</scope>
    <source>
        <strain evidence="10">DSM 26914 / JCM 13377 / KCTC 12554 / HTCC2601</strain>
    </source>
</reference>
<evidence type="ECO:0000256" key="2">
    <source>
        <dbReference type="ARBA" id="ARBA00022448"/>
    </source>
</evidence>
<evidence type="ECO:0000256" key="3">
    <source>
        <dbReference type="ARBA" id="ARBA00022475"/>
    </source>
</evidence>
<dbReference type="SUPFAM" id="SSF161098">
    <property type="entry name" value="MetI-like"/>
    <property type="match status" value="1"/>
</dbReference>
<dbReference type="STRING" id="314265.R2601_01185"/>
<dbReference type="eggNOG" id="COG0601">
    <property type="taxonomic scope" value="Bacteria"/>
</dbReference>
<feature type="transmembrane region" description="Helical" evidence="7">
    <location>
        <begin position="134"/>
        <end position="163"/>
    </location>
</feature>
<feature type="transmembrane region" description="Helical" evidence="7">
    <location>
        <begin position="101"/>
        <end position="122"/>
    </location>
</feature>
<feature type="transmembrane region" description="Helical" evidence="7">
    <location>
        <begin position="282"/>
        <end position="304"/>
    </location>
</feature>
<dbReference type="Pfam" id="PF19300">
    <property type="entry name" value="BPD_transp_1_N"/>
    <property type="match status" value="1"/>
</dbReference>
<comment type="subcellular location">
    <subcellularLocation>
        <location evidence="1 7">Cell membrane</location>
        <topology evidence="1 7">Multi-pass membrane protein</topology>
    </subcellularLocation>
</comment>
<keyword evidence="10" id="KW-1185">Reference proteome</keyword>
<feature type="transmembrane region" description="Helical" evidence="7">
    <location>
        <begin position="183"/>
        <end position="202"/>
    </location>
</feature>
<evidence type="ECO:0000256" key="5">
    <source>
        <dbReference type="ARBA" id="ARBA00022989"/>
    </source>
</evidence>
<evidence type="ECO:0000256" key="6">
    <source>
        <dbReference type="ARBA" id="ARBA00023136"/>
    </source>
</evidence>
<keyword evidence="3" id="KW-1003">Cell membrane</keyword>
<dbReference type="Proteomes" id="UP000006230">
    <property type="component" value="Unassembled WGS sequence"/>
</dbReference>
<dbReference type="InterPro" id="IPR045621">
    <property type="entry name" value="BPD_transp_1_N"/>
</dbReference>
<keyword evidence="6 7" id="KW-0472">Membrane</keyword>
<sequence>MIRYALIRILSAIPILLGVSVVSFGLLFLQPGNPVEALLPLEASPQIAEMMKQQLGFDQPVWRQYLAWLQRTVQGDLGVSLYDGLPVAGQLGGALFNTMVLAIPAAVLAFVLGGALGLIAGYHRNTWIDRSASALAIVGVSLPQYWVAIVLVVLFSVTVNWLPASGMASPDGIPRSFSDLSNMVMPVLALMLVPMGVVARVVRASVQDILSQDFIAGLQAKGLARGRILRHVIRNAMSAALSVMGLQFGFLIGGSILIEVVFNWPGSGQLLNLAIFRRDIPVLQGTVVVVAGLFVLTNLAIDLAQAAIDPRMRR</sequence>
<organism evidence="9 10">
    <name type="scientific">Salipiger bermudensis (strain DSM 26914 / JCM 13377 / KCTC 12554 / HTCC2601)</name>
    <name type="common">Pelagibaca bermudensis</name>
    <dbReference type="NCBI Taxonomy" id="314265"/>
    <lineage>
        <taxon>Bacteria</taxon>
        <taxon>Pseudomonadati</taxon>
        <taxon>Pseudomonadota</taxon>
        <taxon>Alphaproteobacteria</taxon>
        <taxon>Rhodobacterales</taxon>
        <taxon>Roseobacteraceae</taxon>
        <taxon>Salipiger</taxon>
    </lineage>
</organism>
<dbReference type="AlphaFoldDB" id="Q0FUS1"/>
<name>Q0FUS1_SALBH</name>
<feature type="transmembrane region" description="Helical" evidence="7">
    <location>
        <begin position="239"/>
        <end position="262"/>
    </location>
</feature>
<dbReference type="GO" id="GO:0071916">
    <property type="term" value="F:dipeptide transmembrane transporter activity"/>
    <property type="evidence" value="ECO:0007669"/>
    <property type="project" value="TreeGrafter"/>
</dbReference>
<dbReference type="Gene3D" id="1.10.3720.10">
    <property type="entry name" value="MetI-like"/>
    <property type="match status" value="1"/>
</dbReference>
<proteinExistence type="inferred from homology"/>
<comment type="caution">
    <text evidence="9">The sequence shown here is derived from an EMBL/GenBank/DDBJ whole genome shotgun (WGS) entry which is preliminary data.</text>
</comment>
<accession>Q0FUS1</accession>
<keyword evidence="4 7" id="KW-0812">Transmembrane</keyword>